<protein>
    <recommendedName>
        <fullName evidence="5">Trans-1,2-dihydrobenzene-1,2-diol dehydrogenase</fullName>
        <ecNumber evidence="4">1.1.1.179</ecNumber>
        <ecNumber evidence="3">1.3.1.20</ecNumber>
    </recommendedName>
    <alternativeName>
        <fullName evidence="8">D-xylose 1-dehydrogenase</fullName>
    </alternativeName>
    <alternativeName>
        <fullName evidence="7">D-xylose-NADP dehydrogenase</fullName>
    </alternativeName>
    <alternativeName>
        <fullName evidence="6">Dimeric dihydrodiol dehydrogenase</fullName>
    </alternativeName>
</protein>
<dbReference type="EC" id="1.3.1.20" evidence="3"/>
<comment type="catalytic activity">
    <reaction evidence="10">
        <text>D-xylose + NADP(+) = D-xylono-1,5-lactone + NADPH + H(+)</text>
        <dbReference type="Rhea" id="RHEA:22000"/>
        <dbReference type="ChEBI" id="CHEBI:15378"/>
        <dbReference type="ChEBI" id="CHEBI:15867"/>
        <dbReference type="ChEBI" id="CHEBI:53455"/>
        <dbReference type="ChEBI" id="CHEBI:57783"/>
        <dbReference type="ChEBI" id="CHEBI:58349"/>
        <dbReference type="EC" id="1.1.1.179"/>
    </reaction>
</comment>
<gene>
    <name evidence="13" type="ORF">V1264_003545</name>
</gene>
<name>A0AAN9B5V5_9CAEN</name>
<comment type="caution">
    <text evidence="13">The sequence shown here is derived from an EMBL/GenBank/DDBJ whole genome shotgun (WGS) entry which is preliminary data.</text>
</comment>
<dbReference type="SUPFAM" id="SSF51735">
    <property type="entry name" value="NAD(P)-binding Rossmann-fold domains"/>
    <property type="match status" value="1"/>
</dbReference>
<feature type="domain" description="Gfo/Idh/MocA-like oxidoreductase N-terminal" evidence="11">
    <location>
        <begin position="4"/>
        <end position="124"/>
    </location>
</feature>
<evidence type="ECO:0000256" key="9">
    <source>
        <dbReference type="ARBA" id="ARBA00047423"/>
    </source>
</evidence>
<accession>A0AAN9B5V5</accession>
<reference evidence="13 14" key="1">
    <citation type="submission" date="2024-02" db="EMBL/GenBank/DDBJ databases">
        <title>Chromosome-scale genome assembly of the rough periwinkle Littorina saxatilis.</title>
        <authorList>
            <person name="De Jode A."/>
            <person name="Faria R."/>
            <person name="Formenti G."/>
            <person name="Sims Y."/>
            <person name="Smith T.P."/>
            <person name="Tracey A."/>
            <person name="Wood J.M.D."/>
            <person name="Zagrodzka Z.B."/>
            <person name="Johannesson K."/>
            <person name="Butlin R.K."/>
            <person name="Leder E.H."/>
        </authorList>
    </citation>
    <scope>NUCLEOTIDE SEQUENCE [LARGE SCALE GENOMIC DNA]</scope>
    <source>
        <strain evidence="13">Snail1</strain>
        <tissue evidence="13">Muscle</tissue>
    </source>
</reference>
<dbReference type="Gene3D" id="3.30.360.10">
    <property type="entry name" value="Dihydrodipicolinate Reductase, domain 2"/>
    <property type="match status" value="1"/>
</dbReference>
<proteinExistence type="inferred from homology"/>
<keyword evidence="14" id="KW-1185">Reference proteome</keyword>
<evidence type="ECO:0000313" key="14">
    <source>
        <dbReference type="Proteomes" id="UP001374579"/>
    </source>
</evidence>
<dbReference type="PANTHER" id="PTHR22604:SF105">
    <property type="entry name" value="TRANS-1,2-DIHYDROBENZENE-1,2-DIOL DEHYDROGENASE"/>
    <property type="match status" value="1"/>
</dbReference>
<dbReference type="EMBL" id="JBAMIC010000012">
    <property type="protein sequence ID" value="KAK7099402.1"/>
    <property type="molecule type" value="Genomic_DNA"/>
</dbReference>
<sequence>MATRWGICSAGLISNDFCSALKSLPSSEHEVVAVAARQKENAEKFAEKYGIPTAYGSYEDLAKDPNVEIAYVGAIHPVHFKICMLLLEHGKHVLCEKPLTLTLQEAKDVIAKAKEKKLFFMEGFWTRFFPAVLRMQEEIQAGNLGHINFLRANFCVPASSVQRLTKKEMGGGGLMDLGCYTVQYANLVFREQPEKIIAVGDLTEEGVDRSGTVVLKYKGGSMAVLCYSFDNALGQNNITLYGSKGNLQVRTR</sequence>
<evidence type="ECO:0000259" key="12">
    <source>
        <dbReference type="Pfam" id="PF22725"/>
    </source>
</evidence>
<evidence type="ECO:0000256" key="8">
    <source>
        <dbReference type="ARBA" id="ARBA00043025"/>
    </source>
</evidence>
<evidence type="ECO:0000256" key="2">
    <source>
        <dbReference type="ARBA" id="ARBA00023002"/>
    </source>
</evidence>
<evidence type="ECO:0000256" key="10">
    <source>
        <dbReference type="ARBA" id="ARBA00049233"/>
    </source>
</evidence>
<evidence type="ECO:0000313" key="13">
    <source>
        <dbReference type="EMBL" id="KAK7099402.1"/>
    </source>
</evidence>
<dbReference type="Pfam" id="PF01408">
    <property type="entry name" value="GFO_IDH_MocA"/>
    <property type="match status" value="1"/>
</dbReference>
<dbReference type="SUPFAM" id="SSF55347">
    <property type="entry name" value="Glyceraldehyde-3-phosphate dehydrogenase-like, C-terminal domain"/>
    <property type="match status" value="1"/>
</dbReference>
<evidence type="ECO:0000256" key="7">
    <source>
        <dbReference type="ARBA" id="ARBA00042988"/>
    </source>
</evidence>
<dbReference type="GO" id="GO:0047837">
    <property type="term" value="F:D-xylose 1-dehydrogenase (NADP+) activity"/>
    <property type="evidence" value="ECO:0007669"/>
    <property type="project" value="UniProtKB-EC"/>
</dbReference>
<dbReference type="PANTHER" id="PTHR22604">
    <property type="entry name" value="OXIDOREDUCTASES"/>
    <property type="match status" value="1"/>
</dbReference>
<dbReference type="InterPro" id="IPR036291">
    <property type="entry name" value="NAD(P)-bd_dom_sf"/>
</dbReference>
<evidence type="ECO:0000259" key="11">
    <source>
        <dbReference type="Pfam" id="PF01408"/>
    </source>
</evidence>
<comment type="catalytic activity">
    <reaction evidence="9">
        <text>(1R,2R)-1,2-dihydrobenzene-1,2-diol + NADP(+) = catechol + NADPH + H(+)</text>
        <dbReference type="Rhea" id="RHEA:16729"/>
        <dbReference type="ChEBI" id="CHEBI:10702"/>
        <dbReference type="ChEBI" id="CHEBI:15378"/>
        <dbReference type="ChEBI" id="CHEBI:18135"/>
        <dbReference type="ChEBI" id="CHEBI:57783"/>
        <dbReference type="ChEBI" id="CHEBI:58349"/>
        <dbReference type="EC" id="1.3.1.20"/>
    </reaction>
</comment>
<dbReference type="Proteomes" id="UP001374579">
    <property type="component" value="Unassembled WGS sequence"/>
</dbReference>
<dbReference type="InterPro" id="IPR000683">
    <property type="entry name" value="Gfo/Idh/MocA-like_OxRdtase_N"/>
</dbReference>
<dbReference type="Pfam" id="PF22725">
    <property type="entry name" value="GFO_IDH_MocA_C3"/>
    <property type="match status" value="1"/>
</dbReference>
<organism evidence="13 14">
    <name type="scientific">Littorina saxatilis</name>
    <dbReference type="NCBI Taxonomy" id="31220"/>
    <lineage>
        <taxon>Eukaryota</taxon>
        <taxon>Metazoa</taxon>
        <taxon>Spiralia</taxon>
        <taxon>Lophotrochozoa</taxon>
        <taxon>Mollusca</taxon>
        <taxon>Gastropoda</taxon>
        <taxon>Caenogastropoda</taxon>
        <taxon>Littorinimorpha</taxon>
        <taxon>Littorinoidea</taxon>
        <taxon>Littorinidae</taxon>
        <taxon>Littorina</taxon>
    </lineage>
</organism>
<evidence type="ECO:0000256" key="4">
    <source>
        <dbReference type="ARBA" id="ARBA00038984"/>
    </source>
</evidence>
<dbReference type="GO" id="GO:0047115">
    <property type="term" value="F:trans-1,2-dihydrobenzene-1,2-diol dehydrogenase activity"/>
    <property type="evidence" value="ECO:0007669"/>
    <property type="project" value="UniProtKB-EC"/>
</dbReference>
<keyword evidence="2" id="KW-0560">Oxidoreductase</keyword>
<dbReference type="AlphaFoldDB" id="A0AAN9B5V5"/>
<dbReference type="GO" id="GO:0000166">
    <property type="term" value="F:nucleotide binding"/>
    <property type="evidence" value="ECO:0007669"/>
    <property type="project" value="InterPro"/>
</dbReference>
<dbReference type="InterPro" id="IPR055170">
    <property type="entry name" value="GFO_IDH_MocA-like_dom"/>
</dbReference>
<evidence type="ECO:0000256" key="6">
    <source>
        <dbReference type="ARBA" id="ARBA00042926"/>
    </source>
</evidence>
<evidence type="ECO:0000256" key="3">
    <source>
        <dbReference type="ARBA" id="ARBA00038853"/>
    </source>
</evidence>
<comment type="similarity">
    <text evidence="1">Belongs to the Gfo/Idh/MocA family.</text>
</comment>
<evidence type="ECO:0000256" key="5">
    <source>
        <dbReference type="ARBA" id="ARBA00040603"/>
    </source>
</evidence>
<evidence type="ECO:0000256" key="1">
    <source>
        <dbReference type="ARBA" id="ARBA00010928"/>
    </source>
</evidence>
<dbReference type="EC" id="1.1.1.179" evidence="4"/>
<dbReference type="Gene3D" id="3.40.50.720">
    <property type="entry name" value="NAD(P)-binding Rossmann-like Domain"/>
    <property type="match status" value="1"/>
</dbReference>
<feature type="domain" description="GFO/IDH/MocA-like oxidoreductase" evidence="12">
    <location>
        <begin position="133"/>
        <end position="247"/>
    </location>
</feature>
<dbReference type="InterPro" id="IPR050984">
    <property type="entry name" value="Gfo/Idh/MocA_domain"/>
</dbReference>